<evidence type="ECO:0000256" key="5">
    <source>
        <dbReference type="ARBA" id="ARBA00023002"/>
    </source>
</evidence>
<dbReference type="SUPFAM" id="SSF51735">
    <property type="entry name" value="NAD(P)-binding Rossmann-fold domains"/>
    <property type="match status" value="1"/>
</dbReference>
<keyword evidence="9" id="KW-1185">Reference proteome</keyword>
<evidence type="ECO:0000256" key="1">
    <source>
        <dbReference type="ARBA" id="ARBA00001947"/>
    </source>
</evidence>
<keyword evidence="3 6" id="KW-0479">Metal-binding</keyword>
<name>A0ABT8G8X6_9MICO</name>
<evidence type="ECO:0000313" key="9">
    <source>
        <dbReference type="Proteomes" id="UP001172728"/>
    </source>
</evidence>
<evidence type="ECO:0000256" key="2">
    <source>
        <dbReference type="ARBA" id="ARBA00008072"/>
    </source>
</evidence>
<dbReference type="EMBL" id="JAUHPW010000004">
    <property type="protein sequence ID" value="MDN4475578.1"/>
    <property type="molecule type" value="Genomic_DNA"/>
</dbReference>
<dbReference type="InterPro" id="IPR020843">
    <property type="entry name" value="ER"/>
</dbReference>
<feature type="domain" description="Enoyl reductase (ER)" evidence="7">
    <location>
        <begin position="14"/>
        <end position="342"/>
    </location>
</feature>
<comment type="similarity">
    <text evidence="2 6">Belongs to the zinc-containing alcohol dehydrogenase family.</text>
</comment>
<keyword evidence="4 6" id="KW-0862">Zinc</keyword>
<organism evidence="8 9">
    <name type="scientific">Demequina litoralis</name>
    <dbReference type="NCBI Taxonomy" id="3051660"/>
    <lineage>
        <taxon>Bacteria</taxon>
        <taxon>Bacillati</taxon>
        <taxon>Actinomycetota</taxon>
        <taxon>Actinomycetes</taxon>
        <taxon>Micrococcales</taxon>
        <taxon>Demequinaceae</taxon>
        <taxon>Demequina</taxon>
    </lineage>
</organism>
<gene>
    <name evidence="8" type="ORF">QQX09_06900</name>
</gene>
<dbReference type="RefSeq" id="WP_301132767.1">
    <property type="nucleotide sequence ID" value="NZ_JAUHPW010000004.1"/>
</dbReference>
<protein>
    <submittedName>
        <fullName evidence="8">Zinc-binding dehydrogenase</fullName>
    </submittedName>
</protein>
<dbReference type="InterPro" id="IPR036291">
    <property type="entry name" value="NAD(P)-bd_dom_sf"/>
</dbReference>
<dbReference type="InterPro" id="IPR013154">
    <property type="entry name" value="ADH-like_N"/>
</dbReference>
<dbReference type="PANTHER" id="PTHR43161">
    <property type="entry name" value="SORBITOL DEHYDROGENASE"/>
    <property type="match status" value="1"/>
</dbReference>
<dbReference type="SUPFAM" id="SSF50129">
    <property type="entry name" value="GroES-like"/>
    <property type="match status" value="1"/>
</dbReference>
<dbReference type="Gene3D" id="3.90.180.10">
    <property type="entry name" value="Medium-chain alcohol dehydrogenases, catalytic domain"/>
    <property type="match status" value="2"/>
</dbReference>
<dbReference type="InterPro" id="IPR011032">
    <property type="entry name" value="GroES-like_sf"/>
</dbReference>
<proteinExistence type="inferred from homology"/>
<reference evidence="8" key="1">
    <citation type="submission" date="2023-06" db="EMBL/GenBank/DDBJ databases">
        <title>Sysu t00192.</title>
        <authorList>
            <person name="Gao L."/>
            <person name="Fang B.-Z."/>
            <person name="Li W.-J."/>
        </authorList>
    </citation>
    <scope>NUCLEOTIDE SEQUENCE</scope>
    <source>
        <strain evidence="8">SYSU T00192</strain>
    </source>
</reference>
<dbReference type="PANTHER" id="PTHR43161:SF23">
    <property type="entry name" value="(R,R)-BUTANEDIOL DEHYDROGENASE-RELATED"/>
    <property type="match status" value="1"/>
</dbReference>
<evidence type="ECO:0000256" key="6">
    <source>
        <dbReference type="RuleBase" id="RU361277"/>
    </source>
</evidence>
<dbReference type="Pfam" id="PF00107">
    <property type="entry name" value="ADH_zinc_N"/>
    <property type="match status" value="1"/>
</dbReference>
<dbReference type="InterPro" id="IPR002328">
    <property type="entry name" value="ADH_Zn_CS"/>
</dbReference>
<dbReference type="SMART" id="SM00829">
    <property type="entry name" value="PKS_ER"/>
    <property type="match status" value="1"/>
</dbReference>
<evidence type="ECO:0000313" key="8">
    <source>
        <dbReference type="EMBL" id="MDN4475578.1"/>
    </source>
</evidence>
<accession>A0ABT8G8X6</accession>
<sequence>METIASTMNAVHVTAPGQLGLVEVDVPQPGPGDVLVQVKACGICGSDAMYTQYGGIPPRQGATPLGHEPAGVVVAAGADVEGLAVGDHVVVNPMASADGIIGSGGAQGALSGYLLVAGAREGVQLKVIPDHIPWEVAALNEPMAVARHAVNRSGAKAGEKAVVFGAGPIGLGAALSLKLRGVAHVVVVDIQAHRLETALRIGVDAVIDSSTEDVTARLIELHGEAPRSFVRGTRPDTDVYIDAAGAAPVIATVAASAKAGARLSIVAVHKNPVELDLGGLLTTELTIALSMGYPTEIFEVTEDIVNHWERFAPIVSHTLPADQALEALELAATPGAAEKVVVTFG</sequence>
<dbReference type="Pfam" id="PF08240">
    <property type="entry name" value="ADH_N"/>
    <property type="match status" value="1"/>
</dbReference>
<dbReference type="PROSITE" id="PS00059">
    <property type="entry name" value="ADH_ZINC"/>
    <property type="match status" value="1"/>
</dbReference>
<dbReference type="Gene3D" id="3.40.50.720">
    <property type="entry name" value="NAD(P)-binding Rossmann-like Domain"/>
    <property type="match status" value="1"/>
</dbReference>
<comment type="cofactor">
    <cofactor evidence="1 6">
        <name>Zn(2+)</name>
        <dbReference type="ChEBI" id="CHEBI:29105"/>
    </cofactor>
</comment>
<evidence type="ECO:0000256" key="3">
    <source>
        <dbReference type="ARBA" id="ARBA00022723"/>
    </source>
</evidence>
<dbReference type="Proteomes" id="UP001172728">
    <property type="component" value="Unassembled WGS sequence"/>
</dbReference>
<dbReference type="InterPro" id="IPR013149">
    <property type="entry name" value="ADH-like_C"/>
</dbReference>
<keyword evidence="5" id="KW-0560">Oxidoreductase</keyword>
<evidence type="ECO:0000256" key="4">
    <source>
        <dbReference type="ARBA" id="ARBA00022833"/>
    </source>
</evidence>
<comment type="caution">
    <text evidence="8">The sequence shown here is derived from an EMBL/GenBank/DDBJ whole genome shotgun (WGS) entry which is preliminary data.</text>
</comment>
<evidence type="ECO:0000259" key="7">
    <source>
        <dbReference type="SMART" id="SM00829"/>
    </source>
</evidence>